<dbReference type="Pfam" id="PF08281">
    <property type="entry name" value="Sigma70_r4_2"/>
    <property type="match status" value="1"/>
</dbReference>
<accession>A0A512RG73</accession>
<dbReference type="OrthoDB" id="9780326at2"/>
<dbReference type="NCBIfam" id="TIGR02937">
    <property type="entry name" value="sigma70-ECF"/>
    <property type="match status" value="1"/>
</dbReference>
<dbReference type="Gene3D" id="1.10.1740.10">
    <property type="match status" value="1"/>
</dbReference>
<evidence type="ECO:0000256" key="3">
    <source>
        <dbReference type="ARBA" id="ARBA00023082"/>
    </source>
</evidence>
<evidence type="ECO:0000259" key="7">
    <source>
        <dbReference type="Pfam" id="PF04542"/>
    </source>
</evidence>
<evidence type="ECO:0000256" key="5">
    <source>
        <dbReference type="ARBA" id="ARBA00023163"/>
    </source>
</evidence>
<keyword evidence="5 6" id="KW-0804">Transcription</keyword>
<dbReference type="GO" id="GO:0003677">
    <property type="term" value="F:DNA binding"/>
    <property type="evidence" value="ECO:0007669"/>
    <property type="project" value="UniProtKB-KW"/>
</dbReference>
<dbReference type="PANTHER" id="PTHR43133:SF51">
    <property type="entry name" value="RNA POLYMERASE SIGMA FACTOR"/>
    <property type="match status" value="1"/>
</dbReference>
<reference evidence="9 10" key="1">
    <citation type="submission" date="2019-07" db="EMBL/GenBank/DDBJ databases">
        <title>Whole genome shotgun sequence of Chitinophaga cymbidii NBRC 109752.</title>
        <authorList>
            <person name="Hosoyama A."/>
            <person name="Uohara A."/>
            <person name="Ohji S."/>
            <person name="Ichikawa N."/>
        </authorList>
    </citation>
    <scope>NUCLEOTIDE SEQUENCE [LARGE SCALE GENOMIC DNA]</scope>
    <source>
        <strain evidence="9 10">NBRC 109752</strain>
    </source>
</reference>
<dbReference type="GO" id="GO:0000428">
    <property type="term" value="C:DNA-directed RNA polymerase complex"/>
    <property type="evidence" value="ECO:0007669"/>
    <property type="project" value="UniProtKB-KW"/>
</dbReference>
<comment type="caution">
    <text evidence="9">The sequence shown here is derived from an EMBL/GenBank/DDBJ whole genome shotgun (WGS) entry which is preliminary data.</text>
</comment>
<dbReference type="InterPro" id="IPR007627">
    <property type="entry name" value="RNA_pol_sigma70_r2"/>
</dbReference>
<dbReference type="InterPro" id="IPR013325">
    <property type="entry name" value="RNA_pol_sigma_r2"/>
</dbReference>
<comment type="similarity">
    <text evidence="1 6">Belongs to the sigma-70 factor family. ECF subfamily.</text>
</comment>
<dbReference type="InterPro" id="IPR039425">
    <property type="entry name" value="RNA_pol_sigma-70-like"/>
</dbReference>
<evidence type="ECO:0000256" key="4">
    <source>
        <dbReference type="ARBA" id="ARBA00023125"/>
    </source>
</evidence>
<evidence type="ECO:0000313" key="9">
    <source>
        <dbReference type="EMBL" id="GEP94700.1"/>
    </source>
</evidence>
<dbReference type="Gene3D" id="1.10.10.10">
    <property type="entry name" value="Winged helix-like DNA-binding domain superfamily/Winged helix DNA-binding domain"/>
    <property type="match status" value="1"/>
</dbReference>
<gene>
    <name evidence="9" type="ORF">CCY01nite_09600</name>
</gene>
<dbReference type="InterPro" id="IPR036388">
    <property type="entry name" value="WH-like_DNA-bd_sf"/>
</dbReference>
<dbReference type="Pfam" id="PF04542">
    <property type="entry name" value="Sigma70_r2"/>
    <property type="match status" value="1"/>
</dbReference>
<sequence length="187" mass="21943">MLFKRDHSQEDHFLQRAVQGDEEGFEYLVHAYRDLAYTVALKIVMNREDAEEVVQDAFMKAFCALGEFRQASKFSTWLYRIVYNTAITRMNARKPGLPAPEEVQHWQQSGALEQADRKRYIDLALYRLTEDERVVITLFYLGEKSVAEISEILDLKKSAVKMRLLRGRKNLKEELERLLTDETHDLL</sequence>
<dbReference type="AlphaFoldDB" id="A0A512RG73"/>
<organism evidence="9 10">
    <name type="scientific">Chitinophaga cymbidii</name>
    <dbReference type="NCBI Taxonomy" id="1096750"/>
    <lineage>
        <taxon>Bacteria</taxon>
        <taxon>Pseudomonadati</taxon>
        <taxon>Bacteroidota</taxon>
        <taxon>Chitinophagia</taxon>
        <taxon>Chitinophagales</taxon>
        <taxon>Chitinophagaceae</taxon>
        <taxon>Chitinophaga</taxon>
    </lineage>
</organism>
<dbReference type="InterPro" id="IPR014284">
    <property type="entry name" value="RNA_pol_sigma-70_dom"/>
</dbReference>
<feature type="domain" description="RNA polymerase sigma-70 region 2" evidence="7">
    <location>
        <begin position="28"/>
        <end position="93"/>
    </location>
</feature>
<dbReference type="InterPro" id="IPR013324">
    <property type="entry name" value="RNA_pol_sigma_r3/r4-like"/>
</dbReference>
<evidence type="ECO:0000256" key="6">
    <source>
        <dbReference type="RuleBase" id="RU000716"/>
    </source>
</evidence>
<dbReference type="InterPro" id="IPR013249">
    <property type="entry name" value="RNA_pol_sigma70_r4_t2"/>
</dbReference>
<dbReference type="RefSeq" id="WP_146858325.1">
    <property type="nucleotide sequence ID" value="NZ_BKAU01000001.1"/>
</dbReference>
<name>A0A512RG73_9BACT</name>
<dbReference type="SUPFAM" id="SSF88946">
    <property type="entry name" value="Sigma2 domain of RNA polymerase sigma factors"/>
    <property type="match status" value="1"/>
</dbReference>
<keyword evidence="2 6" id="KW-0805">Transcription regulation</keyword>
<keyword evidence="10" id="KW-1185">Reference proteome</keyword>
<evidence type="ECO:0000259" key="8">
    <source>
        <dbReference type="Pfam" id="PF08281"/>
    </source>
</evidence>
<feature type="domain" description="RNA polymerase sigma factor 70 region 4 type 2" evidence="8">
    <location>
        <begin position="119"/>
        <end position="171"/>
    </location>
</feature>
<dbReference type="InterPro" id="IPR000838">
    <property type="entry name" value="RNA_pol_sigma70_ECF_CS"/>
</dbReference>
<keyword evidence="4 6" id="KW-0238">DNA-binding</keyword>
<protein>
    <recommendedName>
        <fullName evidence="6">RNA polymerase sigma factor</fullName>
    </recommendedName>
</protein>
<keyword evidence="9" id="KW-0240">DNA-directed RNA polymerase</keyword>
<dbReference type="GO" id="GO:0016987">
    <property type="term" value="F:sigma factor activity"/>
    <property type="evidence" value="ECO:0007669"/>
    <property type="project" value="UniProtKB-KW"/>
</dbReference>
<keyword evidence="3 6" id="KW-0731">Sigma factor</keyword>
<dbReference type="SUPFAM" id="SSF88659">
    <property type="entry name" value="Sigma3 and sigma4 domains of RNA polymerase sigma factors"/>
    <property type="match status" value="1"/>
</dbReference>
<dbReference type="PANTHER" id="PTHR43133">
    <property type="entry name" value="RNA POLYMERASE ECF-TYPE SIGMA FACTO"/>
    <property type="match status" value="1"/>
</dbReference>
<dbReference type="EMBL" id="BKAU01000001">
    <property type="protein sequence ID" value="GEP94700.1"/>
    <property type="molecule type" value="Genomic_DNA"/>
</dbReference>
<dbReference type="GO" id="GO:0006352">
    <property type="term" value="P:DNA-templated transcription initiation"/>
    <property type="evidence" value="ECO:0007669"/>
    <property type="project" value="InterPro"/>
</dbReference>
<dbReference type="CDD" id="cd06171">
    <property type="entry name" value="Sigma70_r4"/>
    <property type="match status" value="1"/>
</dbReference>
<evidence type="ECO:0000256" key="1">
    <source>
        <dbReference type="ARBA" id="ARBA00010641"/>
    </source>
</evidence>
<proteinExistence type="inferred from homology"/>
<evidence type="ECO:0000256" key="2">
    <source>
        <dbReference type="ARBA" id="ARBA00023015"/>
    </source>
</evidence>
<dbReference type="Proteomes" id="UP000321436">
    <property type="component" value="Unassembled WGS sequence"/>
</dbReference>
<evidence type="ECO:0000313" key="10">
    <source>
        <dbReference type="Proteomes" id="UP000321436"/>
    </source>
</evidence>
<dbReference type="PROSITE" id="PS01063">
    <property type="entry name" value="SIGMA70_ECF"/>
    <property type="match status" value="1"/>
</dbReference>